<feature type="region of interest" description="Disordered" evidence="1">
    <location>
        <begin position="701"/>
        <end position="737"/>
    </location>
</feature>
<evidence type="ECO:0008006" key="5">
    <source>
        <dbReference type="Google" id="ProtNLM"/>
    </source>
</evidence>
<evidence type="ECO:0000313" key="4">
    <source>
        <dbReference type="Proteomes" id="UP000221165"/>
    </source>
</evidence>
<protein>
    <recommendedName>
        <fullName evidence="5">Rap domain-containing protein</fullName>
    </recommendedName>
</protein>
<feature type="region of interest" description="Disordered" evidence="1">
    <location>
        <begin position="1805"/>
        <end position="1828"/>
    </location>
</feature>
<feature type="compositionally biased region" description="Polar residues" evidence="1">
    <location>
        <begin position="772"/>
        <end position="789"/>
    </location>
</feature>
<feature type="region of interest" description="Disordered" evidence="1">
    <location>
        <begin position="1030"/>
        <end position="1088"/>
    </location>
</feature>
<feature type="compositionally biased region" description="Low complexity" evidence="1">
    <location>
        <begin position="1044"/>
        <end position="1054"/>
    </location>
</feature>
<feature type="region of interest" description="Disordered" evidence="1">
    <location>
        <begin position="895"/>
        <end position="921"/>
    </location>
</feature>
<name>A0A2C6L4K4_9APIC</name>
<evidence type="ECO:0000313" key="3">
    <source>
        <dbReference type="EMBL" id="PHJ22456.1"/>
    </source>
</evidence>
<dbReference type="VEuPathDB" id="ToxoDB:CSUI_003691"/>
<feature type="compositionally biased region" description="Basic and acidic residues" evidence="1">
    <location>
        <begin position="898"/>
        <end position="921"/>
    </location>
</feature>
<keyword evidence="2" id="KW-0732">Signal</keyword>
<feature type="compositionally biased region" description="Low complexity" evidence="1">
    <location>
        <begin position="506"/>
        <end position="516"/>
    </location>
</feature>
<dbReference type="RefSeq" id="XP_067924133.1">
    <property type="nucleotide sequence ID" value="XM_068063886.1"/>
</dbReference>
<feature type="compositionally biased region" description="Low complexity" evidence="1">
    <location>
        <begin position="647"/>
        <end position="664"/>
    </location>
</feature>
<feature type="signal peptide" evidence="2">
    <location>
        <begin position="1"/>
        <end position="23"/>
    </location>
</feature>
<gene>
    <name evidence="3" type="ORF">CSUI_003691</name>
</gene>
<feature type="region of interest" description="Disordered" evidence="1">
    <location>
        <begin position="626"/>
        <end position="664"/>
    </location>
</feature>
<feature type="region of interest" description="Disordered" evidence="1">
    <location>
        <begin position="772"/>
        <end position="800"/>
    </location>
</feature>
<feature type="chain" id="PRO_5012677188" description="Rap domain-containing protein" evidence="2">
    <location>
        <begin position="24"/>
        <end position="1914"/>
    </location>
</feature>
<reference evidence="3 4" key="1">
    <citation type="journal article" date="2017" name="Int. J. Parasitol.">
        <title>The genome of the protozoan parasite Cystoisospora suis and a reverse vaccinology approach to identify vaccine candidates.</title>
        <authorList>
            <person name="Palmieri N."/>
            <person name="Shrestha A."/>
            <person name="Ruttkowski B."/>
            <person name="Beck T."/>
            <person name="Vogl C."/>
            <person name="Tomley F."/>
            <person name="Blake D.P."/>
            <person name="Joachim A."/>
        </authorList>
    </citation>
    <scope>NUCLEOTIDE SEQUENCE [LARGE SCALE GENOMIC DNA]</scope>
    <source>
        <strain evidence="3 4">Wien I</strain>
    </source>
</reference>
<sequence length="1914" mass="210473">MDDWHHAFSSAFQLSVLCPFSFPLFIELAPVGGGRIPISVQCAKCCLGSWRAAPLRLLRPSRAAAATNTAHCFSRSSPSRASLSCIHSSKCRRALPLPPTSNAGASGSSYLVFRGHRAHLFSSSVYSSSGAVVETPLRGSHSHFSKHWRLTRSQLLTVSLGLSFRVDNRKEDASVSLCRSSLPLTRSFSSRALRRLCFKAMNPPRRERMDFPRLACIQGDHGFLHSSLGVFAGCREGIGPGHTISLLFGKSETKMSRLLNASSSCRPAQSSCLCLTPTPAIFAFDRSLTRRLPLSFFRSFYSASTFPVVSVATRPPLARSPLRPVGIFYRSPTLAPVLSSLLPSHCRSPVVGSSPSWEPLNVSRAVRFNTKCPSFPPLHCVRRRGVQTLPCRRRDGTKIPSTDTTVNRPVIRSCSPLQRVRKSDNQPTPASHFLAEIPGSLQCPSSLQAFPRSQDNGRIELRKRTQEKPPYCQTRALPPKSSRSDDHHRTPHYPFPFREGDRGLRRVSLSSCSSSRMTEEASATPRPSKATPRELRAHDFPPSGRPLAHYSSSAGASSFFSSSSLFSTSSIPSPLSCSSALAASLSHCSPSQPSLSTSQASFWRQPFEEEALLEPPPSLLAAVGTKDRSRMPTLSSVGKAVAPSQAPPRSSSDSRDSFPSSSPFRDGDTYLVSVASDSAGEEGRRVFLPQQLLERFALQRERRRAGEQEGKRQEREEERGMNALIGPPACPSSIGSRTRLSSSQSFFTSNSRSSSSSSFASFYPVALSNPLPAQSSPCSNSVASLSSPRGETGYSPKSPTFICHHEPLAFPPPSFSRTMLLSRQEESRPTQQSFRGVVTREKKQRSHMRRTAPKDNFSWRQEAMTDRSAGPRRIIGSLRHSVNEREAKGGIRLSQVGQHEKGHEGEVKKRREEQEGPKGMAQHEAERLLWLGAAAEEKGVRQSFWIRDREILERRLRAPLMDQEEATNRMANGRDGNRRHGVKGGARTATRVMVPKASVCVGQLSKLADKLVLQMEKNSSEILTTALLPDSSFKSSSSPPPSLSVPSLSPSFSSGSGGLRQTCLVSSSPSSCSPPPSDPPRSQNDSPAARDVLEARHAQAQLMDLLDRQPDSIQRDTFWTLIDALRSLRGLRAEGLVQDQLCVLLFTRVAPRVFLSPLVEHDASRLCFAALSLGIFQSHVDIGRKVLGDVVNSLDREEHDSVATKPPGRFPALLILLIDVLDRNTSDEFAALTGRLYLHLARRLRLSLPSTTSVTARATTISPQRNNGVLARWDARGTEGNFSSAKEEVDGEASSRSKDVQDKEKFTLFFSSEHQLVDGSLLWNSGIADVLGRRRCGEPKVWQALFEILRRQQIDGSNCPASIATSHGWQGRWENTYLSGDRSPALSHSYSPPRNGHTVQMLAQMSVLSQASRFVDLTGEELLNQLFNRLVSKAAAHSGKQISSTGDFSTSSDSLSSTCLRLVDNSSSSQETGQSPTLVQGENKQPQESAPPVQQISKALRTFLESLLDSPLGVQTAARCLWMLCLFGYERKPGFSTLANSLFPQLVHRLRSPGKDIERQSKIIAYDEARADLFQVASLFHLLISRIRSVSSSDAITSSPACPTAFSSSHPHRYQAAKTALFTFLWRLGPMKKEPPSNCCSEGRLCSEGHTHSNLPDKQLMHENGEEEHQEKVDATNQMDLRHSEFHLSSETQQAMKSVLNAYPEFAEAVTKCHKGSEDRDAGWIAEVQTELARVGVKSSQVVSLPYLGATFLQLQRWSDGREREMPHATVSESENRRKVALVFDSQNSLPLSLELLPLPPSPPGVFSKNDSPPFSSFSSPSSLSSTDCASNVTSFSWRLRGRTAFLQKLLELQGWTVVGLAQSEWKTEGYKGERRDREGTGAQGEVREGPEEVHEKSKDRKSIVISRILAQLP</sequence>
<evidence type="ECO:0000256" key="1">
    <source>
        <dbReference type="SAM" id="MobiDB-lite"/>
    </source>
</evidence>
<feature type="compositionally biased region" description="Low complexity" evidence="1">
    <location>
        <begin position="1812"/>
        <end position="1826"/>
    </location>
</feature>
<feature type="region of interest" description="Disordered" evidence="1">
    <location>
        <begin position="461"/>
        <end position="548"/>
    </location>
</feature>
<feature type="region of interest" description="Disordered" evidence="1">
    <location>
        <begin position="1465"/>
        <end position="1492"/>
    </location>
</feature>
<feature type="compositionally biased region" description="Basic residues" evidence="1">
    <location>
        <begin position="842"/>
        <end position="851"/>
    </location>
</feature>
<comment type="caution">
    <text evidence="3">The sequence shown here is derived from an EMBL/GenBank/DDBJ whole genome shotgun (WGS) entry which is preliminary data.</text>
</comment>
<organism evidence="3 4">
    <name type="scientific">Cystoisospora suis</name>
    <dbReference type="NCBI Taxonomy" id="483139"/>
    <lineage>
        <taxon>Eukaryota</taxon>
        <taxon>Sar</taxon>
        <taxon>Alveolata</taxon>
        <taxon>Apicomplexa</taxon>
        <taxon>Conoidasida</taxon>
        <taxon>Coccidia</taxon>
        <taxon>Eucoccidiorida</taxon>
        <taxon>Eimeriorina</taxon>
        <taxon>Sarcocystidae</taxon>
        <taxon>Cystoisospora</taxon>
    </lineage>
</organism>
<dbReference type="GeneID" id="94427097"/>
<feature type="region of interest" description="Disordered" evidence="1">
    <location>
        <begin position="824"/>
        <end position="856"/>
    </location>
</feature>
<keyword evidence="4" id="KW-1185">Reference proteome</keyword>
<proteinExistence type="predicted"/>
<dbReference type="Proteomes" id="UP000221165">
    <property type="component" value="Unassembled WGS sequence"/>
</dbReference>
<evidence type="ECO:0000256" key="2">
    <source>
        <dbReference type="SAM" id="SignalP"/>
    </source>
</evidence>
<feature type="compositionally biased region" description="Basic and acidic residues" evidence="1">
    <location>
        <begin position="701"/>
        <end position="720"/>
    </location>
</feature>
<accession>A0A2C6L4K4</accession>
<dbReference type="EMBL" id="MIGC01001667">
    <property type="protein sequence ID" value="PHJ22456.1"/>
    <property type="molecule type" value="Genomic_DNA"/>
</dbReference>
<feature type="region of interest" description="Disordered" evidence="1">
    <location>
        <begin position="1869"/>
        <end position="1901"/>
    </location>
</feature>